<dbReference type="CDD" id="cd00712">
    <property type="entry name" value="AsnB"/>
    <property type="match status" value="1"/>
</dbReference>
<dbReference type="Pfam" id="PF13537">
    <property type="entry name" value="GATase_7"/>
    <property type="match status" value="1"/>
</dbReference>
<evidence type="ECO:0000256" key="1">
    <source>
        <dbReference type="ARBA" id="ARBA00005187"/>
    </source>
</evidence>
<dbReference type="InterPro" id="IPR014729">
    <property type="entry name" value="Rossmann-like_a/b/a_fold"/>
</dbReference>
<dbReference type="NCBIfam" id="TIGR01536">
    <property type="entry name" value="asn_synth_AEB"/>
    <property type="match status" value="1"/>
</dbReference>
<name>A0A316WKB2_9FLAO</name>
<keyword evidence="8" id="KW-0028">Amino-acid biosynthesis</keyword>
<dbReference type="InterPro" id="IPR001962">
    <property type="entry name" value="Asn_synthase"/>
</dbReference>
<dbReference type="GO" id="GO:0005524">
    <property type="term" value="F:ATP binding"/>
    <property type="evidence" value="ECO:0007669"/>
    <property type="project" value="UniProtKB-KW"/>
</dbReference>
<keyword evidence="8" id="KW-0061">Asparagine biosynthesis</keyword>
<comment type="catalytic activity">
    <reaction evidence="7">
        <text>L-aspartate + L-glutamine + ATP + H2O = L-asparagine + L-glutamate + AMP + diphosphate + H(+)</text>
        <dbReference type="Rhea" id="RHEA:12228"/>
        <dbReference type="ChEBI" id="CHEBI:15377"/>
        <dbReference type="ChEBI" id="CHEBI:15378"/>
        <dbReference type="ChEBI" id="CHEBI:29985"/>
        <dbReference type="ChEBI" id="CHEBI:29991"/>
        <dbReference type="ChEBI" id="CHEBI:30616"/>
        <dbReference type="ChEBI" id="CHEBI:33019"/>
        <dbReference type="ChEBI" id="CHEBI:58048"/>
        <dbReference type="ChEBI" id="CHEBI:58359"/>
        <dbReference type="ChEBI" id="CHEBI:456215"/>
        <dbReference type="EC" id="6.3.5.4"/>
    </reaction>
</comment>
<proteinExistence type="inferred from homology"/>
<dbReference type="GO" id="GO:0004066">
    <property type="term" value="F:asparagine synthase (glutamine-hydrolyzing) activity"/>
    <property type="evidence" value="ECO:0007669"/>
    <property type="project" value="UniProtKB-EC"/>
</dbReference>
<evidence type="ECO:0000256" key="6">
    <source>
        <dbReference type="ARBA" id="ARBA00022962"/>
    </source>
</evidence>
<dbReference type="Gene3D" id="3.40.50.620">
    <property type="entry name" value="HUPs"/>
    <property type="match status" value="1"/>
</dbReference>
<evidence type="ECO:0000256" key="8">
    <source>
        <dbReference type="PIRSR" id="PIRSR001589-1"/>
    </source>
</evidence>
<dbReference type="CDD" id="cd01991">
    <property type="entry name" value="Asn_synthase_B_C"/>
    <property type="match status" value="1"/>
</dbReference>
<feature type="active site" description="For GATase activity" evidence="8">
    <location>
        <position position="2"/>
    </location>
</feature>
<keyword evidence="6 8" id="KW-0315">Glutamine amidotransferase</keyword>
<protein>
    <recommendedName>
        <fullName evidence="3">asparagine synthase (glutamine-hydrolyzing)</fullName>
        <ecNumber evidence="3">6.3.5.4</ecNumber>
    </recommendedName>
</protein>
<dbReference type="SUPFAM" id="SSF56235">
    <property type="entry name" value="N-terminal nucleophile aminohydrolases (Ntn hydrolases)"/>
    <property type="match status" value="1"/>
</dbReference>
<feature type="binding site" evidence="9">
    <location>
        <position position="98"/>
    </location>
    <ligand>
        <name>L-glutamine</name>
        <dbReference type="ChEBI" id="CHEBI:58359"/>
    </ligand>
</feature>
<keyword evidence="4 9" id="KW-0547">Nucleotide-binding</keyword>
<dbReference type="InterPro" id="IPR017932">
    <property type="entry name" value="GATase_2_dom"/>
</dbReference>
<dbReference type="GO" id="GO:0005829">
    <property type="term" value="C:cytosol"/>
    <property type="evidence" value="ECO:0007669"/>
    <property type="project" value="TreeGrafter"/>
</dbReference>
<dbReference type="Proteomes" id="UP000236413">
    <property type="component" value="Unassembled WGS sequence"/>
</dbReference>
<comment type="caution">
    <text evidence="11">The sequence shown here is derived from an EMBL/GenBank/DDBJ whole genome shotgun (WGS) entry which is preliminary data.</text>
</comment>
<evidence type="ECO:0000256" key="9">
    <source>
        <dbReference type="PIRSR" id="PIRSR001589-2"/>
    </source>
</evidence>
<feature type="domain" description="Glutamine amidotransferase type-2" evidence="10">
    <location>
        <begin position="2"/>
        <end position="211"/>
    </location>
</feature>
<comment type="pathway">
    <text evidence="1">Amino-acid biosynthesis; L-asparagine biosynthesis; L-asparagine from L-aspartate (L-Gln route): step 1/1.</text>
</comment>
<evidence type="ECO:0000256" key="4">
    <source>
        <dbReference type="ARBA" id="ARBA00022741"/>
    </source>
</evidence>
<evidence type="ECO:0000313" key="12">
    <source>
        <dbReference type="Proteomes" id="UP000236413"/>
    </source>
</evidence>
<evidence type="ECO:0000313" key="11">
    <source>
        <dbReference type="EMBL" id="PWN61862.1"/>
    </source>
</evidence>
<dbReference type="InterPro" id="IPR006426">
    <property type="entry name" value="Asn_synth_AEB"/>
</dbReference>
<dbReference type="PROSITE" id="PS51278">
    <property type="entry name" value="GATASE_TYPE_2"/>
    <property type="match status" value="1"/>
</dbReference>
<feature type="binding site" evidence="9">
    <location>
        <position position="293"/>
    </location>
    <ligand>
        <name>ATP</name>
        <dbReference type="ChEBI" id="CHEBI:30616"/>
    </ligand>
</feature>
<dbReference type="InterPro" id="IPR051786">
    <property type="entry name" value="ASN_synthetase/amidase"/>
</dbReference>
<evidence type="ECO:0000256" key="2">
    <source>
        <dbReference type="ARBA" id="ARBA00005752"/>
    </source>
</evidence>
<dbReference type="AlphaFoldDB" id="A0A316WKB2"/>
<evidence type="ECO:0000256" key="5">
    <source>
        <dbReference type="ARBA" id="ARBA00022840"/>
    </source>
</evidence>
<dbReference type="InterPro" id="IPR033738">
    <property type="entry name" value="AsnB_N"/>
</dbReference>
<comment type="similarity">
    <text evidence="2">Belongs to the asparagine synthetase family.</text>
</comment>
<dbReference type="PANTHER" id="PTHR43284:SF1">
    <property type="entry name" value="ASPARAGINE SYNTHETASE"/>
    <property type="match status" value="1"/>
</dbReference>
<dbReference type="InterPro" id="IPR029055">
    <property type="entry name" value="Ntn_hydrolases_N"/>
</dbReference>
<dbReference type="GO" id="GO:0006529">
    <property type="term" value="P:asparagine biosynthetic process"/>
    <property type="evidence" value="ECO:0007669"/>
    <property type="project" value="UniProtKB-KW"/>
</dbReference>
<evidence type="ECO:0000256" key="7">
    <source>
        <dbReference type="ARBA" id="ARBA00048741"/>
    </source>
</evidence>
<dbReference type="EMBL" id="PPEG02000004">
    <property type="protein sequence ID" value="PWN61862.1"/>
    <property type="molecule type" value="Genomic_DNA"/>
</dbReference>
<gene>
    <name evidence="11" type="primary">asnB</name>
    <name evidence="11" type="ORF">C1634_011395</name>
</gene>
<dbReference type="PANTHER" id="PTHR43284">
    <property type="entry name" value="ASPARAGINE SYNTHETASE (GLUTAMINE-HYDROLYZING)"/>
    <property type="match status" value="1"/>
</dbReference>
<dbReference type="RefSeq" id="WP_109738423.1">
    <property type="nucleotide sequence ID" value="NZ_PPEG02000004.1"/>
</dbReference>
<organism evidence="11 12">
    <name type="scientific">Chryseobacterium viscerum</name>
    <dbReference type="NCBI Taxonomy" id="1037377"/>
    <lineage>
        <taxon>Bacteria</taxon>
        <taxon>Pseudomonadati</taxon>
        <taxon>Bacteroidota</taxon>
        <taxon>Flavobacteriia</taxon>
        <taxon>Flavobacteriales</taxon>
        <taxon>Weeksellaceae</taxon>
        <taxon>Chryseobacterium group</taxon>
        <taxon>Chryseobacterium</taxon>
    </lineage>
</organism>
<dbReference type="Pfam" id="PF00733">
    <property type="entry name" value="Asn_synthase"/>
    <property type="match status" value="1"/>
</dbReference>
<evidence type="ECO:0000259" key="10">
    <source>
        <dbReference type="PROSITE" id="PS51278"/>
    </source>
</evidence>
<evidence type="ECO:0000256" key="3">
    <source>
        <dbReference type="ARBA" id="ARBA00012737"/>
    </source>
</evidence>
<accession>A0A316WKB2</accession>
<dbReference type="Gene3D" id="3.60.20.10">
    <property type="entry name" value="Glutamine Phosphoribosylpyrophosphate, subunit 1, domain 1"/>
    <property type="match status" value="1"/>
</dbReference>
<reference evidence="11 12" key="1">
    <citation type="submission" date="2018-04" db="EMBL/GenBank/DDBJ databases">
        <title>Chryseobacterium oncorhynchi 701B-08T from rainbow trout, and Chryseobacterium viscerum 687B-08T from diseased fish.</title>
        <authorList>
            <person name="Jeong J.-J."/>
            <person name="Lee Y.J."/>
            <person name="Pathiraja D."/>
            <person name="Park B."/>
            <person name="Choi I.-G."/>
            <person name="Kim K.D."/>
        </authorList>
    </citation>
    <scope>NUCLEOTIDE SEQUENCE [LARGE SCALE GENOMIC DNA]</scope>
    <source>
        <strain evidence="11 12">687B-08</strain>
    </source>
</reference>
<keyword evidence="5 9" id="KW-0067">ATP-binding</keyword>
<dbReference type="EC" id="6.3.5.4" evidence="3"/>
<dbReference type="PIRSF" id="PIRSF001589">
    <property type="entry name" value="Asn_synthetase_glu-h"/>
    <property type="match status" value="1"/>
</dbReference>
<sequence>MCGIAGIIYKNGTSVTKEILSKMTNKMLHRGPDAEGFYIKKNFGFGHRRLAIIDLSNSANQPFLLNNKVLIFNGAIYNYIELRDELEKEGYSFSSNSDTEVLIASYDFWGEKCVERFNGMWAFAIYDAEKNKIFCSRDRFGVKPFYYYTDEEKMIFASEIKPILEIEPINEVNIQVMVQFIAVNLTEQTHETFFKNIYKLQGSHNLIYCLDTNTFEIYRYYDIAFCKKISELNLDESIKLFQQELERSVKLRLRSDVKIGTALSGGLDSSYLAAVASDIFSANTGQQLNVISVGSENPGNDESSYSKIVSNHLNLDQDLIYPDKKVFEENMLKVITTQEEPFQGLSIYMQHFPMSETQKSGIKVLLDGQGADEILLGYSRYTAAYIRNHNLSKNINFLLKVRSHYDISMLKGILSYLYFSVFFIRKLRILFRGRNLKTKYRKGIDFTLMKDLTKSYSDIFKMQRIELFWAQIPELLRFEDKNSMACSVETRLPFLDYKFVETCLSINNHFKIHQGWSKYILRRSMDRKLPDAITWRKRKIGFEAPTDEWWPYSDKILEKINQSKIIKELYSKKIKKLKNREMQWKLYNIAIWEDVFNMKITN</sequence>
<dbReference type="SUPFAM" id="SSF52402">
    <property type="entry name" value="Adenine nucleotide alpha hydrolases-like"/>
    <property type="match status" value="1"/>
</dbReference>